<evidence type="ECO:0000313" key="2">
    <source>
        <dbReference type="EMBL" id="GGA78780.1"/>
    </source>
</evidence>
<evidence type="ECO:0000256" key="1">
    <source>
        <dbReference type="SAM" id="Phobius"/>
    </source>
</evidence>
<evidence type="ECO:0000313" key="3">
    <source>
        <dbReference type="Proteomes" id="UP000648801"/>
    </source>
</evidence>
<keyword evidence="1" id="KW-0812">Transmembrane</keyword>
<comment type="caution">
    <text evidence="2">The sequence shown here is derived from an EMBL/GenBank/DDBJ whole genome shotgun (WGS) entry which is preliminary data.</text>
</comment>
<organism evidence="2 3">
    <name type="scientific">Edaphobacter acidisoli</name>
    <dbReference type="NCBI Taxonomy" id="2040573"/>
    <lineage>
        <taxon>Bacteria</taxon>
        <taxon>Pseudomonadati</taxon>
        <taxon>Acidobacteriota</taxon>
        <taxon>Terriglobia</taxon>
        <taxon>Terriglobales</taxon>
        <taxon>Acidobacteriaceae</taxon>
        <taxon>Edaphobacter</taxon>
    </lineage>
</organism>
<sequence length="61" mass="6417">MRLLRRTLVAKSVVMIEVDGVTVAAAGIVADVAVIVIAIGAAMDERCVLRVGLLRGLRIMA</sequence>
<proteinExistence type="predicted"/>
<dbReference type="Proteomes" id="UP000648801">
    <property type="component" value="Unassembled WGS sequence"/>
</dbReference>
<reference evidence="2" key="1">
    <citation type="journal article" date="2014" name="Int. J. Syst. Evol. Microbiol.">
        <title>Complete genome sequence of Corynebacterium casei LMG S-19264T (=DSM 44701T), isolated from a smear-ripened cheese.</title>
        <authorList>
            <consortium name="US DOE Joint Genome Institute (JGI-PGF)"/>
            <person name="Walter F."/>
            <person name="Albersmeier A."/>
            <person name="Kalinowski J."/>
            <person name="Ruckert C."/>
        </authorList>
    </citation>
    <scope>NUCLEOTIDE SEQUENCE</scope>
    <source>
        <strain evidence="2">CGMCC 1.15447</strain>
    </source>
</reference>
<keyword evidence="1" id="KW-0472">Membrane</keyword>
<keyword evidence="3" id="KW-1185">Reference proteome</keyword>
<dbReference type="AlphaFoldDB" id="A0A916W9K9"/>
<reference evidence="2" key="2">
    <citation type="submission" date="2020-09" db="EMBL/GenBank/DDBJ databases">
        <authorList>
            <person name="Sun Q."/>
            <person name="Zhou Y."/>
        </authorList>
    </citation>
    <scope>NUCLEOTIDE SEQUENCE</scope>
    <source>
        <strain evidence="2">CGMCC 1.15447</strain>
    </source>
</reference>
<accession>A0A916W9K9</accession>
<keyword evidence="1" id="KW-1133">Transmembrane helix</keyword>
<protein>
    <submittedName>
        <fullName evidence="2">Uncharacterized protein</fullName>
    </submittedName>
</protein>
<name>A0A916W9K9_9BACT</name>
<dbReference type="EMBL" id="BMJB01000003">
    <property type="protein sequence ID" value="GGA78780.1"/>
    <property type="molecule type" value="Genomic_DNA"/>
</dbReference>
<feature type="transmembrane region" description="Helical" evidence="1">
    <location>
        <begin position="21"/>
        <end position="43"/>
    </location>
</feature>
<gene>
    <name evidence="2" type="ORF">GCM10011507_32540</name>
</gene>